<proteinExistence type="predicted"/>
<name>A0A0E9R1U7_ANGAN</name>
<reference evidence="1" key="1">
    <citation type="submission" date="2014-11" db="EMBL/GenBank/DDBJ databases">
        <authorList>
            <person name="Amaro Gonzalez C."/>
        </authorList>
    </citation>
    <scope>NUCLEOTIDE SEQUENCE</scope>
</reference>
<evidence type="ECO:0000313" key="1">
    <source>
        <dbReference type="EMBL" id="JAH23161.1"/>
    </source>
</evidence>
<reference evidence="1" key="2">
    <citation type="journal article" date="2015" name="Fish Shellfish Immunol.">
        <title>Early steps in the European eel (Anguilla anguilla)-Vibrio vulnificus interaction in the gills: Role of the RtxA13 toxin.</title>
        <authorList>
            <person name="Callol A."/>
            <person name="Pajuelo D."/>
            <person name="Ebbesson L."/>
            <person name="Teles M."/>
            <person name="MacKenzie S."/>
            <person name="Amaro C."/>
        </authorList>
    </citation>
    <scope>NUCLEOTIDE SEQUENCE</scope>
</reference>
<sequence>MSSMAFLHSP</sequence>
<protein>
    <submittedName>
        <fullName evidence="1">Uncharacterized protein</fullName>
    </submittedName>
</protein>
<dbReference type="EMBL" id="GBXM01085416">
    <property type="protein sequence ID" value="JAH23161.1"/>
    <property type="molecule type" value="Transcribed_RNA"/>
</dbReference>
<organism evidence="1">
    <name type="scientific">Anguilla anguilla</name>
    <name type="common">European freshwater eel</name>
    <name type="synonym">Muraena anguilla</name>
    <dbReference type="NCBI Taxonomy" id="7936"/>
    <lineage>
        <taxon>Eukaryota</taxon>
        <taxon>Metazoa</taxon>
        <taxon>Chordata</taxon>
        <taxon>Craniata</taxon>
        <taxon>Vertebrata</taxon>
        <taxon>Euteleostomi</taxon>
        <taxon>Actinopterygii</taxon>
        <taxon>Neopterygii</taxon>
        <taxon>Teleostei</taxon>
        <taxon>Anguilliformes</taxon>
        <taxon>Anguillidae</taxon>
        <taxon>Anguilla</taxon>
    </lineage>
</organism>
<accession>A0A0E9R1U7</accession>